<reference evidence="1 2" key="1">
    <citation type="submission" date="2014-06" db="EMBL/GenBank/DDBJ databases">
        <authorList>
            <person name="Ngugi D.K."/>
            <person name="Blom J."/>
            <person name="Alam I."/>
            <person name="Rashid M."/>
            <person name="Baalawi W."/>
            <person name="Zhang G."/>
            <person name="Hikmawan T."/>
            <person name="Guan Y."/>
            <person name="Antunes A."/>
            <person name="Siam R."/>
            <person name="El-Dorry H."/>
            <person name="Bajic V."/>
            <person name="Stingl U."/>
        </authorList>
    </citation>
    <scope>NUCLEOTIDE SEQUENCE [LARGE SCALE GENOMIC DNA]</scope>
    <source>
        <strain evidence="1">SCGC AAA799-P11</strain>
    </source>
</reference>
<keyword evidence="2" id="KW-1185">Reference proteome</keyword>
<name>A0A087RY45_9ARCH</name>
<sequence>MSQIEAQYNEFTNLITQTISNVDVDLLIKIMYLERKLPDAPPMVELTIEYDPGTNIQNKSEAIRAKYGFPMNVGEHGLTLVGQMSVPLIEEISKDRDVKFISGKATPASY</sequence>
<gene>
    <name evidence="1" type="ORF">AAA799P11_01112</name>
</gene>
<comment type="caution">
    <text evidence="1">The sequence shown here is derived from an EMBL/GenBank/DDBJ whole genome shotgun (WGS) entry which is preliminary data.</text>
</comment>
<accession>A0A087RY45</accession>
<organism evidence="1 2">
    <name type="scientific">Marine Group I thaumarchaeote SCGC AAA799-P11</name>
    <dbReference type="NCBI Taxonomy" id="1502295"/>
    <lineage>
        <taxon>Archaea</taxon>
        <taxon>Nitrososphaerota</taxon>
        <taxon>Marine Group I</taxon>
    </lineage>
</organism>
<dbReference type="PATRIC" id="fig|1502295.3.peg.1073"/>
<dbReference type="EMBL" id="JOSZ01000018">
    <property type="protein sequence ID" value="KFM18399.1"/>
    <property type="molecule type" value="Genomic_DNA"/>
</dbReference>
<dbReference type="AlphaFoldDB" id="A0A087RY45"/>
<dbReference type="Proteomes" id="UP000029387">
    <property type="component" value="Unassembled WGS sequence"/>
</dbReference>
<proteinExistence type="predicted"/>
<evidence type="ECO:0000313" key="2">
    <source>
        <dbReference type="Proteomes" id="UP000029387"/>
    </source>
</evidence>
<protein>
    <submittedName>
        <fullName evidence="1">Uncharacterized protein</fullName>
    </submittedName>
</protein>
<evidence type="ECO:0000313" key="1">
    <source>
        <dbReference type="EMBL" id="KFM18399.1"/>
    </source>
</evidence>